<dbReference type="AlphaFoldDB" id="A0AAE3KST0"/>
<accession>A0AAE3KST0</accession>
<dbReference type="RefSeq" id="WP_255036717.1">
    <property type="nucleotide sequence ID" value="NZ_RJUF01000017.1"/>
</dbReference>
<dbReference type="Pfam" id="PF14907">
    <property type="entry name" value="NTP_transf_5"/>
    <property type="match status" value="1"/>
</dbReference>
<name>A0AAE3KST0_9BACT</name>
<dbReference type="EMBL" id="RJUF01000017">
    <property type="protein sequence ID" value="MCP9762939.1"/>
    <property type="molecule type" value="Genomic_DNA"/>
</dbReference>
<dbReference type="Proteomes" id="UP001204144">
    <property type="component" value="Unassembled WGS sequence"/>
</dbReference>
<protein>
    <recommendedName>
        <fullName evidence="3">Nucleotidyltransferase family protein</fullName>
    </recommendedName>
</protein>
<proteinExistence type="predicted"/>
<organism evidence="1 2">
    <name type="scientific">Lacihabitans soyangensis</name>
    <dbReference type="NCBI Taxonomy" id="869394"/>
    <lineage>
        <taxon>Bacteria</taxon>
        <taxon>Pseudomonadati</taxon>
        <taxon>Bacteroidota</taxon>
        <taxon>Cytophagia</taxon>
        <taxon>Cytophagales</taxon>
        <taxon>Leadbetterellaceae</taxon>
        <taxon>Lacihabitans</taxon>
    </lineage>
</organism>
<reference evidence="1 2" key="1">
    <citation type="submission" date="2018-11" db="EMBL/GenBank/DDBJ databases">
        <title>Novel bacteria species description.</title>
        <authorList>
            <person name="Han J.-H."/>
        </authorList>
    </citation>
    <scope>NUCLEOTIDE SEQUENCE [LARGE SCALE GENOMIC DNA]</scope>
    <source>
        <strain evidence="1 2">KCTC23259</strain>
    </source>
</reference>
<gene>
    <name evidence="1" type="ORF">EGI31_08220</name>
</gene>
<evidence type="ECO:0008006" key="3">
    <source>
        <dbReference type="Google" id="ProtNLM"/>
    </source>
</evidence>
<keyword evidence="2" id="KW-1185">Reference proteome</keyword>
<comment type="caution">
    <text evidence="1">The sequence shown here is derived from an EMBL/GenBank/DDBJ whole genome shotgun (WGS) entry which is preliminary data.</text>
</comment>
<evidence type="ECO:0000313" key="2">
    <source>
        <dbReference type="Proteomes" id="UP001204144"/>
    </source>
</evidence>
<sequence>MKQSNEVEILLEAIKVCMLDKPTNKLAILLQREIDWGRLEKLVTFHAIRPVVFKALQEVDCRNEFYEKLKLRTFHQSVFNLATSKELSRLLNLFQQNQLRVIPYKGVLFIKEIYRNQALRETHDLDLLVHPEDAKKALYLLLADGYVLDVNNFRKLDNDSIIQSLFETPGIIEVGLDKISAVGINIHIDFHWHIKEEIHDFKVNYEAFFNENGNINQSQNTLFTMLLIHHGGRECWTRLKHFCDLIAFIKTSGMSINDLEVIASELGMKKFLKIGLEILDQKFLDVEIGHSQKHKVISDIGNYWETGKVWQRLDHRLRFTKIYFSLLDEKISIYIFVSNVYQYLSTPNFIENPRLITFPKGFGLLNFISKVITFIWRKTILQKRTLT</sequence>
<dbReference type="InterPro" id="IPR039498">
    <property type="entry name" value="NTP_transf_5"/>
</dbReference>
<evidence type="ECO:0000313" key="1">
    <source>
        <dbReference type="EMBL" id="MCP9762939.1"/>
    </source>
</evidence>